<feature type="transmembrane region" description="Helical" evidence="2">
    <location>
        <begin position="487"/>
        <end position="507"/>
    </location>
</feature>
<feature type="transmembrane region" description="Helical" evidence="2">
    <location>
        <begin position="1084"/>
        <end position="1113"/>
    </location>
</feature>
<feature type="transmembrane region" description="Helical" evidence="2">
    <location>
        <begin position="801"/>
        <end position="822"/>
    </location>
</feature>
<dbReference type="InterPro" id="IPR002656">
    <property type="entry name" value="Acyl_transf_3_dom"/>
</dbReference>
<dbReference type="Proteomes" id="UP000789390">
    <property type="component" value="Unassembled WGS sequence"/>
</dbReference>
<name>A0A8J2S4M2_9CRUS</name>
<dbReference type="InterPro" id="IPR006621">
    <property type="entry name" value="Nose-resist-to-fluoxetine_N"/>
</dbReference>
<keyword evidence="2" id="KW-0812">Transmembrane</keyword>
<dbReference type="Pfam" id="PF20146">
    <property type="entry name" value="NRF"/>
    <property type="match status" value="2"/>
</dbReference>
<keyword evidence="6" id="KW-1185">Reference proteome</keyword>
<dbReference type="PANTHER" id="PTHR11161">
    <property type="entry name" value="O-ACYLTRANSFERASE"/>
    <property type="match status" value="1"/>
</dbReference>
<feature type="transmembrane region" description="Helical" evidence="2">
    <location>
        <begin position="1051"/>
        <end position="1072"/>
    </location>
</feature>
<sequence length="1142" mass="129094">MGCSSMLWKICFLLLWVGGQSQRFINPELIISPESERSLEKWRSIINEQIQETGAASDLASLLHNVFAALKSSSFPTAVAQNISQQCLQDSQLFVHNLYTNQSLWSLQMQESTAKLPPGLFGSNNIHADGLFDECLAVRAPGFDGQYCSVFFRPTAVDQSEILPPAETNDIHEGRRNFITLFQILGRILGSDRIEPKVSVADSNTYLYPSTTFCLPSSCSAADLGQAVAELIGSYVIANNSLVTVTDEQYCFKANEDPPTFDGVTITVIVVLSLVGLLVLSATIHEAWRMYRGVDFDAKKDGKIWSALHCFSILNNGRKILSMKVSTASSQDNFGCIHGIRFFSTCWVVIGHSFSIASGNIMNRKAGTEDFKTFGMQTIGNATVSVDTFFLMSGLLVSFLLLRELDRNKGKFNVGLYYLHRYLRLTIVYAFILGFIATLIVYVGTGPNWYDVHVYSNACRNAWWRQFLYINNLFPLDPAYGCMGQTWYLAVDMQLFFVSPLLIYPLWRWKKWGLIWLAFIALACQASIFYVYARDDLSPTIWVTRADDLAQFTDYFDHYYVKPWTRAPAYLVGIFAGWFLHVTKHTQSRLPKSTAKLPPGLFGSNNIHADGLFDECLAVRAPGFDGQYCSVFFRPTAVDQSEILPPAETNDIHEGRRNFITLFQILGRILGSDRIEPKVSVADSNTYLYPSTTFCLPSSCSAADLGQAVAELIGSYVIANNSLVTVTDEQYCFKANEDPPTFDGVTITDFKTFGMQTIGNATVSVDTFFLMSGLLVSFLLLRELDRNKGKFNVGLYYLHRYLRLTIVYAFILGFIATLIVYVGTGPNWYDVHVYSNACRNAWWRQFLYINNLFPLDPAYGCMGQTWYLAVDMQLFFVSPLLIYPLWRWKKWGLIWLAFIALACQASIFYVYARDDLSPTIWVTRADDLAQFTDYFDHYYVKPWTRAPAYLVGIFAGWFLHVTKHTQSRLPKPLVALGWTLSAVVGLAIVYGLYPYVDPSKVPEVSSLLKMTYGPLHRTAWACVIAWIIFACSRGYGGFVNRLLSWKGFLPLGRLTYCVYLIHFDFLIAFYAAMRKRFYYNLFDQFIVCFGILVMSFALAFVTSVTLEASFLNLEKLMFSSKPKSNKPNGEVTDSPTEQKIKC</sequence>
<dbReference type="SMART" id="SM00703">
    <property type="entry name" value="NRF"/>
    <property type="match status" value="1"/>
</dbReference>
<feature type="transmembrane region" description="Helical" evidence="2">
    <location>
        <begin position="382"/>
        <end position="402"/>
    </location>
</feature>
<evidence type="ECO:0000313" key="5">
    <source>
        <dbReference type="EMBL" id="CAH0109336.1"/>
    </source>
</evidence>
<dbReference type="Pfam" id="PF01757">
    <property type="entry name" value="Acyl_transf_3"/>
    <property type="match status" value="2"/>
</dbReference>
<feature type="transmembrane region" description="Helical" evidence="2">
    <location>
        <begin position="514"/>
        <end position="533"/>
    </location>
</feature>
<feature type="transmembrane region" description="Helical" evidence="2">
    <location>
        <begin position="263"/>
        <end position="284"/>
    </location>
</feature>
<feature type="compositionally biased region" description="Polar residues" evidence="1">
    <location>
        <begin position="1121"/>
        <end position="1135"/>
    </location>
</feature>
<keyword evidence="2" id="KW-1133">Transmembrane helix</keyword>
<feature type="chain" id="PRO_5035262382" description="Nose resistant-to-fluoxetine protein N-terminal domain-containing protein" evidence="3">
    <location>
        <begin position="22"/>
        <end position="1142"/>
    </location>
</feature>
<dbReference type="EMBL" id="CAKKLH010000292">
    <property type="protein sequence ID" value="CAH0109336.1"/>
    <property type="molecule type" value="Genomic_DNA"/>
</dbReference>
<organism evidence="5 6">
    <name type="scientific">Daphnia galeata</name>
    <dbReference type="NCBI Taxonomy" id="27404"/>
    <lineage>
        <taxon>Eukaryota</taxon>
        <taxon>Metazoa</taxon>
        <taxon>Ecdysozoa</taxon>
        <taxon>Arthropoda</taxon>
        <taxon>Crustacea</taxon>
        <taxon>Branchiopoda</taxon>
        <taxon>Diplostraca</taxon>
        <taxon>Cladocera</taxon>
        <taxon>Anomopoda</taxon>
        <taxon>Daphniidae</taxon>
        <taxon>Daphnia</taxon>
    </lineage>
</organism>
<feature type="signal peptide" evidence="3">
    <location>
        <begin position="1"/>
        <end position="21"/>
    </location>
</feature>
<feature type="transmembrane region" description="Helical" evidence="2">
    <location>
        <begin position="1018"/>
        <end position="1039"/>
    </location>
</feature>
<gene>
    <name evidence="5" type="ORF">DGAL_LOCUS12810</name>
</gene>
<evidence type="ECO:0000259" key="4">
    <source>
        <dbReference type="SMART" id="SM00703"/>
    </source>
</evidence>
<accession>A0A8J2S4M2</accession>
<keyword evidence="3" id="KW-0732">Signal</keyword>
<feature type="transmembrane region" description="Helical" evidence="2">
    <location>
        <begin position="342"/>
        <end position="362"/>
    </location>
</feature>
<feature type="transmembrane region" description="Helical" evidence="2">
    <location>
        <begin position="943"/>
        <end position="961"/>
    </location>
</feature>
<dbReference type="InterPro" id="IPR052728">
    <property type="entry name" value="O2_lipid_transport_reg"/>
</dbReference>
<feature type="domain" description="Nose resistant-to-fluoxetine protein N-terminal" evidence="4">
    <location>
        <begin position="84"/>
        <end position="245"/>
    </location>
</feature>
<feature type="transmembrane region" description="Helical" evidence="2">
    <location>
        <begin position="973"/>
        <end position="993"/>
    </location>
</feature>
<reference evidence="5" key="1">
    <citation type="submission" date="2021-11" db="EMBL/GenBank/DDBJ databases">
        <authorList>
            <person name="Schell T."/>
        </authorList>
    </citation>
    <scope>NUCLEOTIDE SEQUENCE</scope>
    <source>
        <strain evidence="5">M5</strain>
    </source>
</reference>
<dbReference type="GO" id="GO:0016747">
    <property type="term" value="F:acyltransferase activity, transferring groups other than amino-acyl groups"/>
    <property type="evidence" value="ECO:0007669"/>
    <property type="project" value="InterPro"/>
</dbReference>
<feature type="transmembrane region" description="Helical" evidence="2">
    <location>
        <begin position="422"/>
        <end position="443"/>
    </location>
</feature>
<dbReference type="PANTHER" id="PTHR11161:SF0">
    <property type="entry name" value="O-ACYLTRANSFERASE LIKE PROTEIN"/>
    <property type="match status" value="1"/>
</dbReference>
<keyword evidence="2" id="KW-0472">Membrane</keyword>
<evidence type="ECO:0000313" key="6">
    <source>
        <dbReference type="Proteomes" id="UP000789390"/>
    </source>
</evidence>
<evidence type="ECO:0000256" key="1">
    <source>
        <dbReference type="SAM" id="MobiDB-lite"/>
    </source>
</evidence>
<protein>
    <recommendedName>
        <fullName evidence="4">Nose resistant-to-fluoxetine protein N-terminal domain-containing protein</fullName>
    </recommendedName>
</protein>
<feature type="transmembrane region" description="Helical" evidence="2">
    <location>
        <begin position="761"/>
        <end position="781"/>
    </location>
</feature>
<feature type="transmembrane region" description="Helical" evidence="2">
    <location>
        <begin position="893"/>
        <end position="912"/>
    </location>
</feature>
<comment type="caution">
    <text evidence="5">The sequence shown here is derived from an EMBL/GenBank/DDBJ whole genome shotgun (WGS) entry which is preliminary data.</text>
</comment>
<feature type="transmembrane region" description="Helical" evidence="2">
    <location>
        <begin position="866"/>
        <end position="886"/>
    </location>
</feature>
<proteinExistence type="predicted"/>
<dbReference type="OrthoDB" id="207378at2759"/>
<feature type="region of interest" description="Disordered" evidence="1">
    <location>
        <begin position="1121"/>
        <end position="1142"/>
    </location>
</feature>
<evidence type="ECO:0000256" key="3">
    <source>
        <dbReference type="SAM" id="SignalP"/>
    </source>
</evidence>
<evidence type="ECO:0000256" key="2">
    <source>
        <dbReference type="SAM" id="Phobius"/>
    </source>
</evidence>
<dbReference type="AlphaFoldDB" id="A0A8J2S4M2"/>